<reference evidence="2" key="1">
    <citation type="submission" date="2016-11" db="UniProtKB">
        <authorList>
            <consortium name="WormBaseParasite"/>
        </authorList>
    </citation>
    <scope>IDENTIFICATION</scope>
    <source>
        <strain evidence="2">KR3021</strain>
    </source>
</reference>
<organism evidence="1 2">
    <name type="scientific">Rhabditophanes sp. KR3021</name>
    <dbReference type="NCBI Taxonomy" id="114890"/>
    <lineage>
        <taxon>Eukaryota</taxon>
        <taxon>Metazoa</taxon>
        <taxon>Ecdysozoa</taxon>
        <taxon>Nematoda</taxon>
        <taxon>Chromadorea</taxon>
        <taxon>Rhabditida</taxon>
        <taxon>Tylenchina</taxon>
        <taxon>Panagrolaimomorpha</taxon>
        <taxon>Strongyloidoidea</taxon>
        <taxon>Alloionematidae</taxon>
        <taxon>Rhabditophanes</taxon>
    </lineage>
</organism>
<dbReference type="WBParaSite" id="RSKR_0000666275.1">
    <property type="protein sequence ID" value="RSKR_0000666275.1"/>
    <property type="gene ID" value="RSKR_0000666275"/>
</dbReference>
<name>A0AC35U1S6_9BILA</name>
<dbReference type="Proteomes" id="UP000095286">
    <property type="component" value="Unplaced"/>
</dbReference>
<sequence>MDDFLDNLPDSSNEIINMRTILQKLSNVYLMIFEANVDDQIKLKLALKELVAAYKNDVISKEFTITPKAHTLICHATEQLGRHGTLMLFSEQGQEALHNIMNKDLQTFQSMPQIKRQLDLLIRFQSLCVVFFDNQ</sequence>
<protein>
    <submittedName>
        <fullName evidence="2">Uncharacterized protein</fullName>
    </submittedName>
</protein>
<accession>A0AC35U1S6</accession>
<evidence type="ECO:0000313" key="2">
    <source>
        <dbReference type="WBParaSite" id="RSKR_0000666275.1"/>
    </source>
</evidence>
<evidence type="ECO:0000313" key="1">
    <source>
        <dbReference type="Proteomes" id="UP000095286"/>
    </source>
</evidence>
<proteinExistence type="predicted"/>